<dbReference type="SUPFAM" id="SSF49777">
    <property type="entry name" value="PEBP-like"/>
    <property type="match status" value="1"/>
</dbReference>
<proteinExistence type="inferred from homology"/>
<dbReference type="PANTHER" id="PTHR30289">
    <property type="entry name" value="UNCHARACTERIZED PROTEIN YBCL-RELATED"/>
    <property type="match status" value="1"/>
</dbReference>
<dbReference type="Proteomes" id="UP000297983">
    <property type="component" value="Unassembled WGS sequence"/>
</dbReference>
<dbReference type="NCBIfam" id="TIGR00481">
    <property type="entry name" value="YbhB/YbcL family Raf kinase inhibitor-like protein"/>
    <property type="match status" value="1"/>
</dbReference>
<dbReference type="CDD" id="cd00865">
    <property type="entry name" value="PEBP_bact_arch"/>
    <property type="match status" value="1"/>
</dbReference>
<evidence type="ECO:0000313" key="2">
    <source>
        <dbReference type="EMBL" id="TFD70694.1"/>
    </source>
</evidence>
<comment type="caution">
    <text evidence="2">The sequence shown here is derived from an EMBL/GenBank/DDBJ whole genome shotgun (WGS) entry which is preliminary data.</text>
</comment>
<comment type="similarity">
    <text evidence="1">Belongs to the UPF0098 family.</text>
</comment>
<dbReference type="EMBL" id="SOHL01000015">
    <property type="protein sequence ID" value="TFD70694.1"/>
    <property type="molecule type" value="Genomic_DNA"/>
</dbReference>
<dbReference type="InterPro" id="IPR005247">
    <property type="entry name" value="YbhB_YbcL/LppC-like"/>
</dbReference>
<dbReference type="InterPro" id="IPR008914">
    <property type="entry name" value="PEBP"/>
</dbReference>
<gene>
    <name evidence="2" type="ORF">E3T50_08900</name>
</gene>
<organism evidence="2 3">
    <name type="scientific">Cryobacterium gelidum</name>
    <dbReference type="NCBI Taxonomy" id="1259164"/>
    <lineage>
        <taxon>Bacteria</taxon>
        <taxon>Bacillati</taxon>
        <taxon>Actinomycetota</taxon>
        <taxon>Actinomycetes</taxon>
        <taxon>Micrococcales</taxon>
        <taxon>Microbacteriaceae</taxon>
        <taxon>Cryobacterium</taxon>
    </lineage>
</organism>
<keyword evidence="3" id="KW-1185">Reference proteome</keyword>
<dbReference type="InterPro" id="IPR036610">
    <property type="entry name" value="PEBP-like_sf"/>
</dbReference>
<protein>
    <submittedName>
        <fullName evidence="2">YbhB/YbcL family Raf kinase inhibitor-like protein</fullName>
    </submittedName>
</protein>
<dbReference type="PANTHER" id="PTHR30289:SF1">
    <property type="entry name" value="PEBP (PHOSPHATIDYLETHANOLAMINE-BINDING PROTEIN) FAMILY PROTEIN"/>
    <property type="match status" value="1"/>
</dbReference>
<dbReference type="Pfam" id="PF01161">
    <property type="entry name" value="PBP"/>
    <property type="match status" value="1"/>
</dbReference>
<reference evidence="2 3" key="1">
    <citation type="submission" date="2019-03" db="EMBL/GenBank/DDBJ databases">
        <title>Genomics of glacier-inhabiting Cryobacterium strains.</title>
        <authorList>
            <person name="Liu Q."/>
            <person name="Xin Y.-H."/>
        </authorList>
    </citation>
    <scope>NUCLEOTIDE SEQUENCE [LARGE SCALE GENOMIC DNA]</scope>
    <source>
        <strain evidence="2 3">Hz16</strain>
    </source>
</reference>
<name>A0A4V6QIK3_9MICO</name>
<accession>A0A4V6QIK3</accession>
<sequence length="185" mass="18928">MLNEEAIVTLDPLARFGAVPQFSLTSTDLTDGGPLRPAQYAAGAGGADVSPQLSWSGFPPETASFALTVYDPDAPTGSGFWHWAVANLPLSVTDLPVDAGVAGGALPGSSLTLPNELRLTSFVGAEPPPGTGTHRYQFILHAVDVPMIDLDSHSTPGVLGFNLHFHTLARAVLEGTGVAGGASAA</sequence>
<dbReference type="Gene3D" id="3.90.280.10">
    <property type="entry name" value="PEBP-like"/>
    <property type="match status" value="1"/>
</dbReference>
<dbReference type="RefSeq" id="WP_134551517.1">
    <property type="nucleotide sequence ID" value="NZ_SOHL01000015.1"/>
</dbReference>
<dbReference type="AlphaFoldDB" id="A0A4V6QIK3"/>
<evidence type="ECO:0000313" key="3">
    <source>
        <dbReference type="Proteomes" id="UP000297983"/>
    </source>
</evidence>
<evidence type="ECO:0000256" key="1">
    <source>
        <dbReference type="ARBA" id="ARBA00007120"/>
    </source>
</evidence>